<feature type="transmembrane region" description="Helical" evidence="7">
    <location>
        <begin position="422"/>
        <end position="443"/>
    </location>
</feature>
<evidence type="ECO:0000313" key="8">
    <source>
        <dbReference type="EMBL" id="AKC95722.1"/>
    </source>
</evidence>
<keyword evidence="6 7" id="KW-0472">Membrane</keyword>
<dbReference type="PIRSF" id="PIRSF006603">
    <property type="entry name" value="DinF"/>
    <property type="match status" value="1"/>
</dbReference>
<feature type="transmembrane region" description="Helical" evidence="7">
    <location>
        <begin position="139"/>
        <end position="160"/>
    </location>
</feature>
<keyword evidence="4 7" id="KW-0812">Transmembrane</keyword>
<accession>A0A0E3ZBU0</accession>
<keyword evidence="2" id="KW-0813">Transport</keyword>
<feature type="transmembrane region" description="Helical" evidence="7">
    <location>
        <begin position="243"/>
        <end position="266"/>
    </location>
</feature>
<protein>
    <submittedName>
        <fullName evidence="8">Multidrug transporter MatE</fullName>
    </submittedName>
</protein>
<evidence type="ECO:0000256" key="2">
    <source>
        <dbReference type="ARBA" id="ARBA00022448"/>
    </source>
</evidence>
<feature type="transmembrane region" description="Helical" evidence="7">
    <location>
        <begin position="172"/>
        <end position="190"/>
    </location>
</feature>
<feature type="transmembrane region" description="Helical" evidence="7">
    <location>
        <begin position="320"/>
        <end position="340"/>
    </location>
</feature>
<dbReference type="InterPro" id="IPR048279">
    <property type="entry name" value="MdtK-like"/>
</dbReference>
<dbReference type="GO" id="GO:0015297">
    <property type="term" value="F:antiporter activity"/>
    <property type="evidence" value="ECO:0007669"/>
    <property type="project" value="InterPro"/>
</dbReference>
<dbReference type="PATRIC" id="fig|1069640.6.peg.855"/>
<dbReference type="Proteomes" id="UP000033103">
    <property type="component" value="Chromosome"/>
</dbReference>
<dbReference type="EMBL" id="CP011280">
    <property type="protein sequence ID" value="AKC95722.1"/>
    <property type="molecule type" value="Genomic_DNA"/>
</dbReference>
<dbReference type="InterPro" id="IPR052031">
    <property type="entry name" value="Membrane_Transporter-Flippase"/>
</dbReference>
<dbReference type="OrthoDB" id="363017at2"/>
<dbReference type="Pfam" id="PF01554">
    <property type="entry name" value="MatE"/>
    <property type="match status" value="2"/>
</dbReference>
<dbReference type="AlphaFoldDB" id="A0A0E3ZBU0"/>
<proteinExistence type="predicted"/>
<dbReference type="RefSeq" id="WP_046328827.1">
    <property type="nucleotide sequence ID" value="NZ_CP011280.1"/>
</dbReference>
<dbReference type="InterPro" id="IPR002528">
    <property type="entry name" value="MATE_fam"/>
</dbReference>
<evidence type="ECO:0000256" key="4">
    <source>
        <dbReference type="ARBA" id="ARBA00022692"/>
    </source>
</evidence>
<sequence>MKYRELTMEDRRRIILEGNVLKTLFLLSIPTIMMAIVQAMIPFTDGLYLNHIIGPERTGAITYSQPTINIMLGLSQGLGVAAMAMVGQMAGKGDVKEVKKISLQVLVFGIFCGIVLIPVSLFVASYISTTVTKDMTNDVYLYLSLYSLVIPFQFMASIFNSIKDGTGNPEASFCRMVVLLILKVFFNFIFLELLRLDIKGAVFASLSAYIVVSFWMYYDLFLKKYEYQLNINDYRFRFSIIKTLIKIGIPSMISYMMINLGFLLINMEISKYGAIVIAGLGIASNINSLCFQLPSCISTTVTTMVSLNIGVGNKEKAKKIYKIGLTIATIIALVTLGIIIPNVTKLTLLFTSHEKVLNVADSALKIYTYSILPYGIFMICQAIFNALGRTTVPLIMSFLRIWLFRYVFILCTQKYLSYYSVFYGNLFSNVVAAIFFIIIIYRIKWESGIKYAR</sequence>
<feature type="transmembrane region" description="Helical" evidence="7">
    <location>
        <begin position="70"/>
        <end position="91"/>
    </location>
</feature>
<dbReference type="HOGENOM" id="CLU_012893_5_3_0"/>
<feature type="transmembrane region" description="Helical" evidence="7">
    <location>
        <begin position="272"/>
        <end position="291"/>
    </location>
</feature>
<dbReference type="GO" id="GO:0005886">
    <property type="term" value="C:plasma membrane"/>
    <property type="evidence" value="ECO:0007669"/>
    <property type="project" value="UniProtKB-SubCell"/>
</dbReference>
<name>A0A0E3ZBU0_9FUSO</name>
<evidence type="ECO:0000256" key="3">
    <source>
        <dbReference type="ARBA" id="ARBA00022475"/>
    </source>
</evidence>
<organism evidence="8 9">
    <name type="scientific">Sneathia vaginalis</name>
    <dbReference type="NCBI Taxonomy" id="187101"/>
    <lineage>
        <taxon>Bacteria</taxon>
        <taxon>Fusobacteriati</taxon>
        <taxon>Fusobacteriota</taxon>
        <taxon>Fusobacteriia</taxon>
        <taxon>Fusobacteriales</taxon>
        <taxon>Leptotrichiaceae</taxon>
        <taxon>Sneathia</taxon>
    </lineage>
</organism>
<feature type="transmembrane region" description="Helical" evidence="7">
    <location>
        <begin position="366"/>
        <end position="387"/>
    </location>
</feature>
<dbReference type="CDD" id="cd13138">
    <property type="entry name" value="MATE_yoeA_like"/>
    <property type="match status" value="1"/>
</dbReference>
<evidence type="ECO:0000256" key="7">
    <source>
        <dbReference type="SAM" id="Phobius"/>
    </source>
</evidence>
<evidence type="ECO:0000256" key="1">
    <source>
        <dbReference type="ARBA" id="ARBA00004651"/>
    </source>
</evidence>
<evidence type="ECO:0000313" key="9">
    <source>
        <dbReference type="Proteomes" id="UP000033103"/>
    </source>
</evidence>
<evidence type="ECO:0000256" key="6">
    <source>
        <dbReference type="ARBA" id="ARBA00023136"/>
    </source>
</evidence>
<reference evidence="8 9" key="1">
    <citation type="journal article" date="2012" name="BMC Genomics">
        <title>Genomic sequence analysis and characterization of Sneathia amnii sp. nov.</title>
        <authorList>
            <consortium name="Vaginal Microbiome Consortium (additional members)"/>
            <person name="Harwich M.D.Jr."/>
            <person name="Serrano M.G."/>
            <person name="Fettweis J.M."/>
            <person name="Alves J.M."/>
            <person name="Reimers M.A."/>
            <person name="Buck G.A."/>
            <person name="Jefferson K.K."/>
        </authorList>
    </citation>
    <scope>NUCLEOTIDE SEQUENCE [LARGE SCALE GENOMIC DNA]</scope>
    <source>
        <strain evidence="8 9">SN35</strain>
    </source>
</reference>
<keyword evidence="9" id="KW-1185">Reference proteome</keyword>
<dbReference type="PANTHER" id="PTHR43549">
    <property type="entry name" value="MULTIDRUG RESISTANCE PROTEIN YPNP-RELATED"/>
    <property type="match status" value="1"/>
</dbReference>
<keyword evidence="5 7" id="KW-1133">Transmembrane helix</keyword>
<dbReference type="GO" id="GO:0042910">
    <property type="term" value="F:xenobiotic transmembrane transporter activity"/>
    <property type="evidence" value="ECO:0007669"/>
    <property type="project" value="InterPro"/>
</dbReference>
<keyword evidence="3" id="KW-1003">Cell membrane</keyword>
<dbReference type="STRING" id="187101.VC03_04335"/>
<feature type="transmembrane region" description="Helical" evidence="7">
    <location>
        <begin position="20"/>
        <end position="41"/>
    </location>
</feature>
<evidence type="ECO:0000256" key="5">
    <source>
        <dbReference type="ARBA" id="ARBA00022989"/>
    </source>
</evidence>
<feature type="transmembrane region" description="Helical" evidence="7">
    <location>
        <begin position="103"/>
        <end position="127"/>
    </location>
</feature>
<dbReference type="PANTHER" id="PTHR43549:SF2">
    <property type="entry name" value="MULTIDRUG RESISTANCE PROTEIN NORM-RELATED"/>
    <property type="match status" value="1"/>
</dbReference>
<comment type="subcellular location">
    <subcellularLocation>
        <location evidence="1">Cell membrane</location>
        <topology evidence="1">Multi-pass membrane protein</topology>
    </subcellularLocation>
</comment>
<dbReference type="KEGG" id="sns:VC03_04335"/>
<feature type="transmembrane region" description="Helical" evidence="7">
    <location>
        <begin position="202"/>
        <end position="222"/>
    </location>
</feature>
<gene>
    <name evidence="8" type="ORF">VC03_04335</name>
</gene>